<proteinExistence type="predicted"/>
<dbReference type="RefSeq" id="WP_098923102.1">
    <property type="nucleotide sequence ID" value="NZ_CP023819.1"/>
</dbReference>
<dbReference type="AlphaFoldDB" id="A0A291T9I2"/>
<keyword evidence="1" id="KW-0472">Membrane</keyword>
<keyword evidence="1" id="KW-0812">Transmembrane</keyword>
<keyword evidence="1" id="KW-1133">Transmembrane helix</keyword>
<feature type="transmembrane region" description="Helical" evidence="1">
    <location>
        <begin position="86"/>
        <end position="107"/>
    </location>
</feature>
<dbReference type="Proteomes" id="UP000223709">
    <property type="component" value="Chromosome"/>
</dbReference>
<name>A0A291T9I2_9FIRM</name>
<gene>
    <name evidence="2" type="ORF">CRH10_04580</name>
</gene>
<feature type="transmembrane region" description="Helical" evidence="1">
    <location>
        <begin position="128"/>
        <end position="150"/>
    </location>
</feature>
<protein>
    <recommendedName>
        <fullName evidence="4">ABC-2 family transporter protein</fullName>
    </recommendedName>
</protein>
<accession>A0A291T9I2</accession>
<dbReference type="EMBL" id="CP023819">
    <property type="protein sequence ID" value="ATL89631.1"/>
    <property type="molecule type" value="Genomic_DNA"/>
</dbReference>
<evidence type="ECO:0000256" key="1">
    <source>
        <dbReference type="SAM" id="Phobius"/>
    </source>
</evidence>
<feature type="transmembrane region" description="Helical" evidence="1">
    <location>
        <begin position="156"/>
        <end position="180"/>
    </location>
</feature>
<evidence type="ECO:0000313" key="3">
    <source>
        <dbReference type="Proteomes" id="UP000223709"/>
    </source>
</evidence>
<organism evidence="2 3">
    <name type="scientific">Faecalibacterium prausnitzii</name>
    <dbReference type="NCBI Taxonomy" id="853"/>
    <lineage>
        <taxon>Bacteria</taxon>
        <taxon>Bacillati</taxon>
        <taxon>Bacillota</taxon>
        <taxon>Clostridia</taxon>
        <taxon>Eubacteriales</taxon>
        <taxon>Oscillospiraceae</taxon>
        <taxon>Faecalibacterium</taxon>
    </lineage>
</organism>
<evidence type="ECO:0000313" key="2">
    <source>
        <dbReference type="EMBL" id="ATL89631.1"/>
    </source>
</evidence>
<evidence type="ECO:0008006" key="4">
    <source>
        <dbReference type="Google" id="ProtNLM"/>
    </source>
</evidence>
<reference evidence="2 3" key="1">
    <citation type="submission" date="2017-10" db="EMBL/GenBank/DDBJ databases">
        <title>Complete Genome Sequence of Faecalibacterium prausnitzii isolated from the gut of healthy adult Indian.</title>
        <authorList>
            <person name="Bag S."/>
            <person name="Ghosh T.S."/>
            <person name="Das B."/>
        </authorList>
    </citation>
    <scope>NUCLEOTIDE SEQUENCE [LARGE SCALE GENOMIC DNA]</scope>
    <source>
        <strain evidence="2 3">Indica</strain>
    </source>
</reference>
<sequence>MNRAFEKELSRALAAEPDTAVPETLLRRCRAEHIVKQRSGWCDLLHCQFKLLGWKVWALEAMAALALYSVGRELALWEKAWTLRNALFGLSTLAMLTALLGLPFLYRASQYKMLELEQATYAGIGRPLVMRFLLLLAGETILLGVLVLNVRAAVPWSIGQLLAVLTVPFLTANNELLLLLRWVRPEWMMTGAVPLFAGQLCLLRFVQLSELPKGLPLAAGVLVLCMVLQCIRLAARSEYIAEG</sequence>
<feature type="transmembrane region" description="Helical" evidence="1">
    <location>
        <begin position="217"/>
        <end position="235"/>
    </location>
</feature>